<protein>
    <submittedName>
        <fullName evidence="2">Uncharacterized protein</fullName>
    </submittedName>
</protein>
<evidence type="ECO:0000313" key="3">
    <source>
        <dbReference type="Proteomes" id="UP000325255"/>
    </source>
</evidence>
<evidence type="ECO:0000256" key="1">
    <source>
        <dbReference type="SAM" id="MobiDB-lite"/>
    </source>
</evidence>
<keyword evidence="3" id="KW-1185">Reference proteome</keyword>
<feature type="compositionally biased region" description="Polar residues" evidence="1">
    <location>
        <begin position="88"/>
        <end position="101"/>
    </location>
</feature>
<accession>A0A5M6ITH5</accession>
<dbReference type="EMBL" id="VWPK01000019">
    <property type="protein sequence ID" value="KAA5611562.1"/>
    <property type="molecule type" value="Genomic_DNA"/>
</dbReference>
<organism evidence="2 3">
    <name type="scientific">Rhodovastum atsumiense</name>
    <dbReference type="NCBI Taxonomy" id="504468"/>
    <lineage>
        <taxon>Bacteria</taxon>
        <taxon>Pseudomonadati</taxon>
        <taxon>Pseudomonadota</taxon>
        <taxon>Alphaproteobacteria</taxon>
        <taxon>Acetobacterales</taxon>
        <taxon>Acetobacteraceae</taxon>
        <taxon>Rhodovastum</taxon>
    </lineage>
</organism>
<evidence type="ECO:0000313" key="2">
    <source>
        <dbReference type="EMBL" id="KAA5611562.1"/>
    </source>
</evidence>
<gene>
    <name evidence="2" type="ORF">F1189_13435</name>
</gene>
<feature type="compositionally biased region" description="Low complexity" evidence="1">
    <location>
        <begin position="102"/>
        <end position="115"/>
    </location>
</feature>
<feature type="region of interest" description="Disordered" evidence="1">
    <location>
        <begin position="88"/>
        <end position="122"/>
    </location>
</feature>
<sequence length="257" mass="27045">MEPENLIIPEDGVTWEHPVPNTPLSREEAERLGTLMREEALKAEAEKAAAILRSANAGKENGNVVSASYGSGKSHMASTITNTLMENGKASQAAQEPSKVSQDAQGGPQDAQAPQSSLPPMHALPSEVTYEMAPMGGSLLGDVPQFTDADEIVPPPGGWPVRPAGIALGGASFALWITQPRGRLRADVVLVRAGQPPRVGDLVVVLEGKRVAAVGEMVDLNNKEATVTQGDRATGDDKRVFERGSVQLLKIAAAEFA</sequence>
<comment type="caution">
    <text evidence="2">The sequence shown here is derived from an EMBL/GenBank/DDBJ whole genome shotgun (WGS) entry which is preliminary data.</text>
</comment>
<dbReference type="Proteomes" id="UP000325255">
    <property type="component" value="Unassembled WGS sequence"/>
</dbReference>
<name>A0A5M6ITH5_9PROT</name>
<reference evidence="2 3" key="1">
    <citation type="submission" date="2019-09" db="EMBL/GenBank/DDBJ databases">
        <title>Genome sequence of Rhodovastum atsumiense, a diverse member of the Acetobacteraceae family of non-sulfur purple photosynthetic bacteria.</title>
        <authorList>
            <person name="Meyer T."/>
            <person name="Kyndt J."/>
        </authorList>
    </citation>
    <scope>NUCLEOTIDE SEQUENCE [LARGE SCALE GENOMIC DNA]</scope>
    <source>
        <strain evidence="2 3">DSM 21279</strain>
    </source>
</reference>
<proteinExistence type="predicted"/>
<dbReference type="RefSeq" id="WP_150041336.1">
    <property type="nucleotide sequence ID" value="NZ_OW485606.1"/>
</dbReference>
<dbReference type="AlphaFoldDB" id="A0A5M6ITH5"/>